<organism evidence="1 2">
    <name type="scientific">Myxococcus xanthus (strain DK1622)</name>
    <dbReference type="NCBI Taxonomy" id="246197"/>
    <lineage>
        <taxon>Bacteria</taxon>
        <taxon>Pseudomonadati</taxon>
        <taxon>Myxococcota</taxon>
        <taxon>Myxococcia</taxon>
        <taxon>Myxococcales</taxon>
        <taxon>Cystobacterineae</taxon>
        <taxon>Myxococcaceae</taxon>
        <taxon>Myxococcus</taxon>
    </lineage>
</organism>
<dbReference type="OrthoDB" id="5483741at2"/>
<reference evidence="1 2" key="1">
    <citation type="journal article" date="2006" name="Proc. Natl. Acad. Sci. U.S.A.">
        <title>Evolution of sensory complexity recorded in a myxobacterial genome.</title>
        <authorList>
            <person name="Goldman B.S."/>
            <person name="Nierman W.C."/>
            <person name="Kaiser D."/>
            <person name="Slater S.C."/>
            <person name="Durkin A.S."/>
            <person name="Eisen J.A."/>
            <person name="Ronning C.M."/>
            <person name="Barbazuk W.B."/>
            <person name="Blanchard M."/>
            <person name="Field C."/>
            <person name="Halling C."/>
            <person name="Hinkle G."/>
            <person name="Iartchuk O."/>
            <person name="Kim H.S."/>
            <person name="Mackenzie C."/>
            <person name="Madupu R."/>
            <person name="Miller N."/>
            <person name="Shvartsbeyn A."/>
            <person name="Sullivan S.A."/>
            <person name="Vaudin M."/>
            <person name="Wiegand R."/>
            <person name="Kaplan H.B."/>
        </authorList>
    </citation>
    <scope>NUCLEOTIDE SEQUENCE [LARGE SCALE GENOMIC DNA]</scope>
    <source>
        <strain evidence="2">DK1622</strain>
    </source>
</reference>
<dbReference type="SUPFAM" id="SSF101898">
    <property type="entry name" value="NHL repeat"/>
    <property type="match status" value="1"/>
</dbReference>
<dbReference type="Gene3D" id="2.60.40.10">
    <property type="entry name" value="Immunoglobulins"/>
    <property type="match status" value="1"/>
</dbReference>
<gene>
    <name evidence="1" type="ordered locus">MXAN_7366</name>
</gene>
<dbReference type="KEGG" id="mxa:MXAN_7366"/>
<dbReference type="AlphaFoldDB" id="Q1CVV0"/>
<dbReference type="Gene3D" id="2.120.10.30">
    <property type="entry name" value="TolB, C-terminal domain"/>
    <property type="match status" value="1"/>
</dbReference>
<evidence type="ECO:0000313" key="2">
    <source>
        <dbReference type="Proteomes" id="UP000002402"/>
    </source>
</evidence>
<protein>
    <submittedName>
        <fullName evidence="1">Lipoprotein</fullName>
    </submittedName>
</protein>
<dbReference type="EMBL" id="CP000113">
    <property type="protein sequence ID" value="ABF92066.1"/>
    <property type="molecule type" value="Genomic_DNA"/>
</dbReference>
<sequence length="626" mass="65358">MPTHPSCPAASRGIAWRSQATPVPRRFDPGSHGAWGGGGAGCIPAHRVMTDACVPSVRAPCEVGRGGVTCHADMGSPRRPRMLRKPLLSLLLSASVLSAACSDDEQKPAVLIIDRETVDFGELEVGQVSPEHLVTVRNASPSAVESVSVKVEGSGFTIAANTCERFLDAGMECEVRVRFSPRLAGPSEARLKVEGAPDVDSAILKGMGVGYVEVRSLPGDGAHVVAEEEGWFCGEPCKVPVRKAQVTLRTAPAGIPTWGGDCVVVAGGGCSLVIDGTKVVSLEALDSLLRWEARRGAHPRSVAVSAGGDIAVLEAGQLQRLSSTGEVLWSVSLSDGVAMALDGASNAYVVDSSGRVTRYDPSGQVLWTALVAVENPSWPELAVSASGHVYVLLSLGNHEIARQLKLIAVSPQAAERWSLLFNEGQFNYTWGLAVNAQGEVYLAGSVHNRDATSGQSVFVKSYLRKYSAEGAIRWETQDIGSLFAVNPEGATSTLSPGDGTTEGFTQRWIGANGMTQWNAAVSNVPGVVTLQTFSPSGTLLIGGHELLAGGTEIGRGWFAAMNLTTRALGPVTYVEGSTGGGGPVRISGLALTPGGHVVVTGGFSATWDQDGGFIRVYDGRVLTGVP</sequence>
<dbReference type="Proteomes" id="UP000002402">
    <property type="component" value="Chromosome"/>
</dbReference>
<keyword evidence="1" id="KW-0449">Lipoprotein</keyword>
<dbReference type="InterPro" id="IPR013783">
    <property type="entry name" value="Ig-like_fold"/>
</dbReference>
<dbReference type="HOGENOM" id="CLU_500400_0_0_7"/>
<accession>Q1CVV0</accession>
<dbReference type="InterPro" id="IPR011042">
    <property type="entry name" value="6-blade_b-propeller_TolB-like"/>
</dbReference>
<proteinExistence type="predicted"/>
<dbReference type="eggNOG" id="COG1520">
    <property type="taxonomic scope" value="Bacteria"/>
</dbReference>
<keyword evidence="2" id="KW-1185">Reference proteome</keyword>
<dbReference type="EnsemblBacteria" id="ABF92066">
    <property type="protein sequence ID" value="ABF92066"/>
    <property type="gene ID" value="MXAN_7366"/>
</dbReference>
<dbReference type="STRING" id="246197.MXAN_7366"/>
<name>Q1CVV0_MYXXD</name>
<evidence type="ECO:0000313" key="1">
    <source>
        <dbReference type="EMBL" id="ABF92066.1"/>
    </source>
</evidence>